<evidence type="ECO:0000313" key="3">
    <source>
        <dbReference type="Proteomes" id="UP001595617"/>
    </source>
</evidence>
<dbReference type="EMBL" id="JBHRYR010000002">
    <property type="protein sequence ID" value="MFC3852545.1"/>
    <property type="molecule type" value="Genomic_DNA"/>
</dbReference>
<comment type="caution">
    <text evidence="2">The sequence shown here is derived from an EMBL/GenBank/DDBJ whole genome shotgun (WGS) entry which is preliminary data.</text>
</comment>
<evidence type="ECO:0000313" key="2">
    <source>
        <dbReference type="EMBL" id="MFC3852545.1"/>
    </source>
</evidence>
<dbReference type="PANTHER" id="PTHR43162:SF1">
    <property type="entry name" value="PRESTALK A DIFFERENTIATION PROTEIN A"/>
    <property type="match status" value="1"/>
</dbReference>
<dbReference type="RefSeq" id="WP_380694779.1">
    <property type="nucleotide sequence ID" value="NZ_JBHRYR010000002.1"/>
</dbReference>
<dbReference type="Pfam" id="PF05368">
    <property type="entry name" value="NmrA"/>
    <property type="match status" value="1"/>
</dbReference>
<dbReference type="PANTHER" id="PTHR43162">
    <property type="match status" value="1"/>
</dbReference>
<sequence>MKVLITGATGNVGLALLRALVDQPSIEVVAGVRDVDKDKAQFDELKHLECRHFDFGREATFDAALHGIDLVFLLRPPPIADIPRFFAPLIQKIKHSGITKVVLLSVQGAERSNIIPHRKIEKLILAHELEYIFLRPSYFMENLTTTLLPEIKALRTITLPSRNAQFNWVSVQDIGAIAANLMVHFETHKNQALVISGNENLSFDEVVQRLNRLTGARIRYKSVNPLRYYYLKRREGQPRDKVMVMLVLHFLPVLQGPPKISDRFQTIMQRKPILLEQFIADNQRHFLR</sequence>
<dbReference type="Gene3D" id="3.40.50.720">
    <property type="entry name" value="NAD(P)-binding Rossmann-like Domain"/>
    <property type="match status" value="1"/>
</dbReference>
<protein>
    <submittedName>
        <fullName evidence="2">NmrA family NAD(P)-binding protein</fullName>
    </submittedName>
</protein>
<keyword evidence="3" id="KW-1185">Reference proteome</keyword>
<proteinExistence type="predicted"/>
<dbReference type="InterPro" id="IPR008030">
    <property type="entry name" value="NmrA-like"/>
</dbReference>
<organism evidence="2 3">
    <name type="scientific">Saccharospirillum mangrovi</name>
    <dbReference type="NCBI Taxonomy" id="2161747"/>
    <lineage>
        <taxon>Bacteria</taxon>
        <taxon>Pseudomonadati</taxon>
        <taxon>Pseudomonadota</taxon>
        <taxon>Gammaproteobacteria</taxon>
        <taxon>Oceanospirillales</taxon>
        <taxon>Saccharospirillaceae</taxon>
        <taxon>Saccharospirillum</taxon>
    </lineage>
</organism>
<dbReference type="SUPFAM" id="SSF51735">
    <property type="entry name" value="NAD(P)-binding Rossmann-fold domains"/>
    <property type="match status" value="1"/>
</dbReference>
<dbReference type="InterPro" id="IPR036291">
    <property type="entry name" value="NAD(P)-bd_dom_sf"/>
</dbReference>
<evidence type="ECO:0000259" key="1">
    <source>
        <dbReference type="Pfam" id="PF05368"/>
    </source>
</evidence>
<gene>
    <name evidence="2" type="ORF">ACFOOG_06840</name>
</gene>
<dbReference type="InterPro" id="IPR051604">
    <property type="entry name" value="Ergot_Alk_Oxidoreductase"/>
</dbReference>
<reference evidence="3" key="1">
    <citation type="journal article" date="2019" name="Int. J. Syst. Evol. Microbiol.">
        <title>The Global Catalogue of Microorganisms (GCM) 10K type strain sequencing project: providing services to taxonomists for standard genome sequencing and annotation.</title>
        <authorList>
            <consortium name="The Broad Institute Genomics Platform"/>
            <consortium name="The Broad Institute Genome Sequencing Center for Infectious Disease"/>
            <person name="Wu L."/>
            <person name="Ma J."/>
        </authorList>
    </citation>
    <scope>NUCLEOTIDE SEQUENCE [LARGE SCALE GENOMIC DNA]</scope>
    <source>
        <strain evidence="3">IBRC 10765</strain>
    </source>
</reference>
<name>A0ABV7ZWE8_9GAMM</name>
<feature type="domain" description="NmrA-like" evidence="1">
    <location>
        <begin position="2"/>
        <end position="224"/>
    </location>
</feature>
<dbReference type="Proteomes" id="UP001595617">
    <property type="component" value="Unassembled WGS sequence"/>
</dbReference>
<accession>A0ABV7ZWE8</accession>
<dbReference type="Gene3D" id="3.90.25.10">
    <property type="entry name" value="UDP-galactose 4-epimerase, domain 1"/>
    <property type="match status" value="1"/>
</dbReference>